<evidence type="ECO:0000313" key="3">
    <source>
        <dbReference type="Proteomes" id="UP001162162"/>
    </source>
</evidence>
<organism evidence="2 3">
    <name type="scientific">Aromia moschata</name>
    <dbReference type="NCBI Taxonomy" id="1265417"/>
    <lineage>
        <taxon>Eukaryota</taxon>
        <taxon>Metazoa</taxon>
        <taxon>Ecdysozoa</taxon>
        <taxon>Arthropoda</taxon>
        <taxon>Hexapoda</taxon>
        <taxon>Insecta</taxon>
        <taxon>Pterygota</taxon>
        <taxon>Neoptera</taxon>
        <taxon>Endopterygota</taxon>
        <taxon>Coleoptera</taxon>
        <taxon>Polyphaga</taxon>
        <taxon>Cucujiformia</taxon>
        <taxon>Chrysomeloidea</taxon>
        <taxon>Cerambycidae</taxon>
        <taxon>Cerambycinae</taxon>
        <taxon>Callichromatini</taxon>
        <taxon>Aromia</taxon>
    </lineage>
</organism>
<sequence length="104" mass="12054">MCDSVRMWHVKTDVFQHIAIDKHKARKHEEYDVALSKYKTAVHDNPDSVALWNNIGIYVHIQDNPHKPTRQVAADNDVIKTSISPLLKNDDDPDRRLVKNAFPR</sequence>
<evidence type="ECO:0000256" key="1">
    <source>
        <dbReference type="SAM" id="MobiDB-lite"/>
    </source>
</evidence>
<gene>
    <name evidence="2" type="ORF">NQ318_015443</name>
</gene>
<accession>A0AAV8XBC1</accession>
<feature type="compositionally biased region" description="Basic and acidic residues" evidence="1">
    <location>
        <begin position="88"/>
        <end position="97"/>
    </location>
</feature>
<comment type="caution">
    <text evidence="2">The sequence shown here is derived from an EMBL/GenBank/DDBJ whole genome shotgun (WGS) entry which is preliminary data.</text>
</comment>
<dbReference type="AlphaFoldDB" id="A0AAV8XBC1"/>
<proteinExistence type="predicted"/>
<dbReference type="Proteomes" id="UP001162162">
    <property type="component" value="Unassembled WGS sequence"/>
</dbReference>
<protein>
    <submittedName>
        <fullName evidence="2">Uncharacterized protein</fullName>
    </submittedName>
</protein>
<evidence type="ECO:0000313" key="2">
    <source>
        <dbReference type="EMBL" id="KAJ8936037.1"/>
    </source>
</evidence>
<keyword evidence="3" id="KW-1185">Reference proteome</keyword>
<name>A0AAV8XBC1_9CUCU</name>
<feature type="region of interest" description="Disordered" evidence="1">
    <location>
        <begin position="84"/>
        <end position="104"/>
    </location>
</feature>
<reference evidence="2" key="1">
    <citation type="journal article" date="2023" name="Insect Mol. Biol.">
        <title>Genome sequencing provides insights into the evolution of gene families encoding plant cell wall-degrading enzymes in longhorned beetles.</title>
        <authorList>
            <person name="Shin N.R."/>
            <person name="Okamura Y."/>
            <person name="Kirsch R."/>
            <person name="Pauchet Y."/>
        </authorList>
    </citation>
    <scope>NUCLEOTIDE SEQUENCE</scope>
    <source>
        <strain evidence="2">AMC_N1</strain>
    </source>
</reference>
<dbReference type="EMBL" id="JAPWTK010000797">
    <property type="protein sequence ID" value="KAJ8936037.1"/>
    <property type="molecule type" value="Genomic_DNA"/>
</dbReference>